<sequence length="500" mass="51354">MGALGQLGDHLTVGFGAALVPLNLLFGAIGVTMGTAIGVLPGIGPALTISLLLPLTFGMDPVGAFILFGGIYYGAMYGGSTTSILVRMPGEASSVMTAVDGFQMTQKGRGGAALATAAVGSFIAGTFATVMLMLAAPVLVELALGFGPAEYAALMVLALTALGGLAGGDVAKGLLAVLLGLALGTVGIDVQTGQARFTFGVLGLLGGLNVVTVTVGLFAVGEVFWYAATRQTSSAERAQINGSVWLTRAEWRRSVPAWFRGTVIGFFTGILPGAGATVASFLAYDAERRVSPMPDEFGRGAIEGVAGPEAANNASAGGSLVPLLALGIPGSGTTAVMLAAFQMYGLQPGPLLFAQESRLVWGLIASLYISNVLLLVLNLPLIRVWVRLLQVPSSLLFAAVLAFATLGIYTLNNSVFDVFVVYALGVVAFFLRKHSVPLAPVVLGVVLGPLLEQQFRRAVAISGGDLSVFVTRPVSAAILLCALAAVTVPPVVRYVTSRPR</sequence>
<feature type="transmembrane region" description="Helical" evidence="1">
    <location>
        <begin position="323"/>
        <end position="344"/>
    </location>
</feature>
<evidence type="ECO:0000313" key="3">
    <source>
        <dbReference type="EMBL" id="SUZ96317.1"/>
    </source>
</evidence>
<feature type="transmembrane region" description="Helical" evidence="1">
    <location>
        <begin position="112"/>
        <end position="139"/>
    </location>
</feature>
<dbReference type="InterPro" id="IPR002823">
    <property type="entry name" value="DUF112_TM"/>
</dbReference>
<organism evidence="3">
    <name type="scientific">marine metagenome</name>
    <dbReference type="NCBI Taxonomy" id="408172"/>
    <lineage>
        <taxon>unclassified sequences</taxon>
        <taxon>metagenomes</taxon>
        <taxon>ecological metagenomes</taxon>
    </lineage>
</organism>
<feature type="transmembrane region" description="Helical" evidence="1">
    <location>
        <begin position="388"/>
        <end position="409"/>
    </location>
</feature>
<keyword evidence="1" id="KW-1133">Transmembrane helix</keyword>
<feature type="transmembrane region" description="Helical" evidence="1">
    <location>
        <begin position="415"/>
        <end position="431"/>
    </location>
</feature>
<name>A0A381S260_9ZZZZ</name>
<feature type="transmembrane region" description="Helical" evidence="1">
    <location>
        <begin position="197"/>
        <end position="220"/>
    </location>
</feature>
<gene>
    <name evidence="3" type="ORF">METZ01_LOCUS49171</name>
</gene>
<dbReference type="Pfam" id="PF01970">
    <property type="entry name" value="TctA"/>
    <property type="match status" value="1"/>
</dbReference>
<feature type="transmembrane region" description="Helical" evidence="1">
    <location>
        <begin position="359"/>
        <end position="381"/>
    </location>
</feature>
<feature type="transmembrane region" description="Helical" evidence="1">
    <location>
        <begin position="20"/>
        <end position="40"/>
    </location>
</feature>
<feature type="transmembrane region" description="Helical" evidence="1">
    <location>
        <begin position="263"/>
        <end position="284"/>
    </location>
</feature>
<feature type="domain" description="DUF112" evidence="2">
    <location>
        <begin position="24"/>
        <end position="443"/>
    </location>
</feature>
<protein>
    <recommendedName>
        <fullName evidence="2">DUF112 domain-containing protein</fullName>
    </recommendedName>
</protein>
<feature type="transmembrane region" description="Helical" evidence="1">
    <location>
        <begin position="438"/>
        <end position="455"/>
    </location>
</feature>
<evidence type="ECO:0000259" key="2">
    <source>
        <dbReference type="Pfam" id="PF01970"/>
    </source>
</evidence>
<feature type="transmembrane region" description="Helical" evidence="1">
    <location>
        <begin position="151"/>
        <end position="167"/>
    </location>
</feature>
<dbReference type="AlphaFoldDB" id="A0A381S260"/>
<keyword evidence="1" id="KW-0472">Membrane</keyword>
<keyword evidence="1" id="KW-0812">Transmembrane</keyword>
<dbReference type="PANTHER" id="PTHR35342:SF5">
    <property type="entry name" value="TRICARBOXYLIC TRANSPORT PROTEIN"/>
    <property type="match status" value="1"/>
</dbReference>
<accession>A0A381S260</accession>
<reference evidence="3" key="1">
    <citation type="submission" date="2018-05" db="EMBL/GenBank/DDBJ databases">
        <authorList>
            <person name="Lanie J.A."/>
            <person name="Ng W.-L."/>
            <person name="Kazmierczak K.M."/>
            <person name="Andrzejewski T.M."/>
            <person name="Davidsen T.M."/>
            <person name="Wayne K.J."/>
            <person name="Tettelin H."/>
            <person name="Glass J.I."/>
            <person name="Rusch D."/>
            <person name="Podicherti R."/>
            <person name="Tsui H.-C.T."/>
            <person name="Winkler M.E."/>
        </authorList>
    </citation>
    <scope>NUCLEOTIDE SEQUENCE</scope>
</reference>
<dbReference type="PANTHER" id="PTHR35342">
    <property type="entry name" value="TRICARBOXYLIC TRANSPORT PROTEIN"/>
    <property type="match status" value="1"/>
</dbReference>
<feature type="transmembrane region" description="Helical" evidence="1">
    <location>
        <begin position="52"/>
        <end position="75"/>
    </location>
</feature>
<evidence type="ECO:0000256" key="1">
    <source>
        <dbReference type="SAM" id="Phobius"/>
    </source>
</evidence>
<feature type="transmembrane region" description="Helical" evidence="1">
    <location>
        <begin position="475"/>
        <end position="495"/>
    </location>
</feature>
<dbReference type="EMBL" id="UINC01002403">
    <property type="protein sequence ID" value="SUZ96317.1"/>
    <property type="molecule type" value="Genomic_DNA"/>
</dbReference>
<proteinExistence type="predicted"/>